<evidence type="ECO:0000256" key="3">
    <source>
        <dbReference type="ARBA" id="ARBA00023125"/>
    </source>
</evidence>
<proteinExistence type="inferred from homology"/>
<dbReference type="InterPro" id="IPR000085">
    <property type="entry name" value="RuvA"/>
</dbReference>
<dbReference type="GO" id="GO:0006310">
    <property type="term" value="P:DNA recombination"/>
    <property type="evidence" value="ECO:0007669"/>
    <property type="project" value="InterPro"/>
</dbReference>
<dbReference type="GO" id="GO:0016787">
    <property type="term" value="F:hydrolase activity"/>
    <property type="evidence" value="ECO:0007669"/>
    <property type="project" value="UniProtKB-KW"/>
</dbReference>
<keyword evidence="1" id="KW-0963">Cytoplasm</keyword>
<keyword evidence="6" id="KW-0378">Hydrolase</keyword>
<keyword evidence="6" id="KW-0067">ATP-binding</keyword>
<dbReference type="Gene3D" id="1.10.8.10">
    <property type="entry name" value="DNA helicase RuvA subunit, C-terminal domain"/>
    <property type="match status" value="1"/>
</dbReference>
<evidence type="ECO:0000256" key="1">
    <source>
        <dbReference type="ARBA" id="ARBA00022490"/>
    </source>
</evidence>
<feature type="domain" description="Helix-hairpin-helix DNA-binding motif class 1" evidence="5">
    <location>
        <begin position="73"/>
        <end position="92"/>
    </location>
</feature>
<dbReference type="SUPFAM" id="SSF47781">
    <property type="entry name" value="RuvA domain 2-like"/>
    <property type="match status" value="1"/>
</dbReference>
<dbReference type="Pfam" id="PF14520">
    <property type="entry name" value="HHH_5"/>
    <property type="match status" value="1"/>
</dbReference>
<gene>
    <name evidence="6" type="primary">ruvA_44</name>
    <name evidence="6" type="ORF">SDC9_165167</name>
</gene>
<dbReference type="GO" id="GO:0006281">
    <property type="term" value="P:DNA repair"/>
    <property type="evidence" value="ECO:0007669"/>
    <property type="project" value="UniProtKB-KW"/>
</dbReference>
<keyword evidence="6" id="KW-0547">Nucleotide-binding</keyword>
<sequence length="167" mass="18237">MGQLADIGSTVTLLTILIHRDDAMLLYGFYNEAERELFKLLTAISGVGPKGAMDILSASIFELKRAILTENITFLMKLPKVGKKTAERLIIELRDKIGKIDTDNIADKHIADSNEVKQEAVLALIALGYNKAVAEKTVSKAIASLNNELSKTSVEDIIRLALKLALS</sequence>
<dbReference type="Gene3D" id="1.10.150.20">
    <property type="entry name" value="5' to 3' exonuclease, C-terminal subdomain"/>
    <property type="match status" value="1"/>
</dbReference>
<dbReference type="GO" id="GO:0005524">
    <property type="term" value="F:ATP binding"/>
    <property type="evidence" value="ECO:0007669"/>
    <property type="project" value="InterPro"/>
</dbReference>
<dbReference type="CDD" id="cd14332">
    <property type="entry name" value="UBA_RuvA_C"/>
    <property type="match status" value="1"/>
</dbReference>
<dbReference type="InterPro" id="IPR011114">
    <property type="entry name" value="RuvA_C"/>
</dbReference>
<evidence type="ECO:0000313" key="6">
    <source>
        <dbReference type="EMBL" id="MPN17812.1"/>
    </source>
</evidence>
<evidence type="ECO:0000256" key="2">
    <source>
        <dbReference type="ARBA" id="ARBA00022763"/>
    </source>
</evidence>
<dbReference type="SUPFAM" id="SSF46929">
    <property type="entry name" value="DNA helicase RuvA subunit, C-terminal domain"/>
    <property type="match status" value="1"/>
</dbReference>
<dbReference type="NCBIfam" id="TIGR00084">
    <property type="entry name" value="ruvA"/>
    <property type="match status" value="1"/>
</dbReference>
<evidence type="ECO:0000259" key="5">
    <source>
        <dbReference type="SMART" id="SM00278"/>
    </source>
</evidence>
<dbReference type="GO" id="GO:0009379">
    <property type="term" value="C:Holliday junction helicase complex"/>
    <property type="evidence" value="ECO:0007669"/>
    <property type="project" value="InterPro"/>
</dbReference>
<dbReference type="AlphaFoldDB" id="A0A645FVW7"/>
<keyword evidence="4" id="KW-0234">DNA repair</keyword>
<keyword evidence="2" id="KW-0227">DNA damage</keyword>
<dbReference type="EMBL" id="VSSQ01065014">
    <property type="protein sequence ID" value="MPN17812.1"/>
    <property type="molecule type" value="Genomic_DNA"/>
</dbReference>
<dbReference type="InterPro" id="IPR010994">
    <property type="entry name" value="RuvA_2-like"/>
</dbReference>
<feature type="domain" description="Helix-hairpin-helix DNA-binding motif class 1" evidence="5">
    <location>
        <begin position="39"/>
        <end position="58"/>
    </location>
</feature>
<keyword evidence="6" id="KW-0347">Helicase</keyword>
<dbReference type="GO" id="GO:0009378">
    <property type="term" value="F:four-way junction helicase activity"/>
    <property type="evidence" value="ECO:0007669"/>
    <property type="project" value="InterPro"/>
</dbReference>
<comment type="caution">
    <text evidence="6">The sequence shown here is derived from an EMBL/GenBank/DDBJ whole genome shotgun (WGS) entry which is preliminary data.</text>
</comment>
<name>A0A645FVW7_9ZZZZ</name>
<dbReference type="InterPro" id="IPR036267">
    <property type="entry name" value="RuvA_C_sf"/>
</dbReference>
<protein>
    <submittedName>
        <fullName evidence="6">Holliday junction ATP-dependent DNA helicase RuvA</fullName>
        <ecNumber evidence="6">3.6.4.12</ecNumber>
    </submittedName>
</protein>
<dbReference type="EC" id="3.6.4.12" evidence="6"/>
<keyword evidence="3" id="KW-0238">DNA-binding</keyword>
<accession>A0A645FVW7</accession>
<reference evidence="6" key="1">
    <citation type="submission" date="2019-08" db="EMBL/GenBank/DDBJ databases">
        <authorList>
            <person name="Kucharzyk K."/>
            <person name="Murdoch R.W."/>
            <person name="Higgins S."/>
            <person name="Loffler F."/>
        </authorList>
    </citation>
    <scope>NUCLEOTIDE SEQUENCE</scope>
</reference>
<dbReference type="Pfam" id="PF07499">
    <property type="entry name" value="RuvA_C"/>
    <property type="match status" value="1"/>
</dbReference>
<dbReference type="HAMAP" id="MF_00031">
    <property type="entry name" value="DNA_HJ_migration_RuvA"/>
    <property type="match status" value="1"/>
</dbReference>
<dbReference type="InterPro" id="IPR003583">
    <property type="entry name" value="Hlx-hairpin-Hlx_DNA-bd_motif"/>
</dbReference>
<dbReference type="SMART" id="SM00278">
    <property type="entry name" value="HhH1"/>
    <property type="match status" value="2"/>
</dbReference>
<dbReference type="GO" id="GO:0003677">
    <property type="term" value="F:DNA binding"/>
    <property type="evidence" value="ECO:0007669"/>
    <property type="project" value="UniProtKB-KW"/>
</dbReference>
<organism evidence="6">
    <name type="scientific">bioreactor metagenome</name>
    <dbReference type="NCBI Taxonomy" id="1076179"/>
    <lineage>
        <taxon>unclassified sequences</taxon>
        <taxon>metagenomes</taxon>
        <taxon>ecological metagenomes</taxon>
    </lineage>
</organism>
<evidence type="ECO:0000256" key="4">
    <source>
        <dbReference type="ARBA" id="ARBA00023204"/>
    </source>
</evidence>